<gene>
    <name evidence="2" type="ORF">A3D67_03970</name>
</gene>
<feature type="region of interest" description="Disordered" evidence="1">
    <location>
        <begin position="178"/>
        <end position="213"/>
    </location>
</feature>
<protein>
    <submittedName>
        <fullName evidence="2">Uncharacterized protein</fullName>
    </submittedName>
</protein>
<reference evidence="2 3" key="1">
    <citation type="journal article" date="2016" name="Nat. Commun.">
        <title>Thousands of microbial genomes shed light on interconnected biogeochemical processes in an aquifer system.</title>
        <authorList>
            <person name="Anantharaman K."/>
            <person name="Brown C.T."/>
            <person name="Hug L.A."/>
            <person name="Sharon I."/>
            <person name="Castelle C.J."/>
            <person name="Probst A.J."/>
            <person name="Thomas B.C."/>
            <person name="Singh A."/>
            <person name="Wilkins M.J."/>
            <person name="Karaoz U."/>
            <person name="Brodie E.L."/>
            <person name="Williams K.H."/>
            <person name="Hubbard S.S."/>
            <person name="Banfield J.F."/>
        </authorList>
    </citation>
    <scope>NUCLEOTIDE SEQUENCE [LARGE SCALE GENOMIC DNA]</scope>
</reference>
<dbReference type="AlphaFoldDB" id="A0A1G2D8V9"/>
<dbReference type="Proteomes" id="UP000178099">
    <property type="component" value="Unassembled WGS sequence"/>
</dbReference>
<sequence length="229" mass="25758">MSRVIRRGLEGLAIIDITKKAKEEGQYVFYDAQKTPDMNVAAIVSAARMTLKEIRYYYREMLIDPADPAGEKIPAKLIITEIPPSHVQPFHVHETIHETTLVVEGELVACESENLTERDWAEIVRTGKILSVGDVLVEEPGKRHTVMNRDPDRYCHITTYQVSRTLTPDQFKADWVRRDPVQSVKDPATASATTPPPAANPKDARAELTEAEVSDVSPNIVLFRKRRTA</sequence>
<dbReference type="InterPro" id="IPR011051">
    <property type="entry name" value="RmlC_Cupin_sf"/>
</dbReference>
<dbReference type="CDD" id="cd02208">
    <property type="entry name" value="cupin_RmlC-like"/>
    <property type="match status" value="1"/>
</dbReference>
<evidence type="ECO:0000256" key="1">
    <source>
        <dbReference type="SAM" id="MobiDB-lite"/>
    </source>
</evidence>
<dbReference type="Gene3D" id="2.60.120.10">
    <property type="entry name" value="Jelly Rolls"/>
    <property type="match status" value="1"/>
</dbReference>
<evidence type="ECO:0000313" key="3">
    <source>
        <dbReference type="Proteomes" id="UP000178099"/>
    </source>
</evidence>
<name>A0A1G2D8V9_9BACT</name>
<dbReference type="SUPFAM" id="SSF51182">
    <property type="entry name" value="RmlC-like cupins"/>
    <property type="match status" value="1"/>
</dbReference>
<dbReference type="EMBL" id="MHLN01000044">
    <property type="protein sequence ID" value="OGZ10046.1"/>
    <property type="molecule type" value="Genomic_DNA"/>
</dbReference>
<accession>A0A1G2D8V9</accession>
<organism evidence="2 3">
    <name type="scientific">Candidatus Lloydbacteria bacterium RIFCSPHIGHO2_02_FULL_51_22</name>
    <dbReference type="NCBI Taxonomy" id="1798663"/>
    <lineage>
        <taxon>Bacteria</taxon>
        <taxon>Candidatus Lloydiibacteriota</taxon>
    </lineage>
</organism>
<evidence type="ECO:0000313" key="2">
    <source>
        <dbReference type="EMBL" id="OGZ10046.1"/>
    </source>
</evidence>
<dbReference type="InterPro" id="IPR014710">
    <property type="entry name" value="RmlC-like_jellyroll"/>
</dbReference>
<comment type="caution">
    <text evidence="2">The sequence shown here is derived from an EMBL/GenBank/DDBJ whole genome shotgun (WGS) entry which is preliminary data.</text>
</comment>
<proteinExistence type="predicted"/>